<sequence length="602" mass="68656">MDFTTNPSDFWNIKTFSHPTSKDNFQVEHMIQKIKKIKSTKKKKTGENYKNIEPLVNIYDKDEDENEKEDENENEKKGSNKKKATKERKPSPGSPPIVEGYMDSSLNDNSKWYGDDPVNDNGNAGVESVADKLVQYVNIVYDFFDMMLFKIAELIAKLFSMGNVDDVNDIIIVKRNVGWFFSIVLAWFVVFNWFYVSYYKNAAGKGVDINKDFYRGSLKTKEDTDANGPLYTYIIFWFEFAIFFPEKFQEYFVVWFPSIFEKTLNKTTLFIILFFLFISIIYNYPSRCRTFLVDALKQNGQNMTIMFMLLIVVYLFFAGLITIDFYGMIKTYKNILSIVANPTMIFIILICHIVRFLFAMLCSVPLGGLLVMVYIALYSLLAIPIYSKNINPLPIRKAIWEYIKPSRNFVKKETPCRKFTFWENIVFTINAICDFGYKYCLWIAFIYMFFISLFDYISIKTYLLRMSLLVINAVLIITLCGLSYVQYKEGIKEEQEALLHPKTSLPAENLMADAFPDKPTTPFSATLKSAGIPYLSDAIPSPTLPSLPKAPSMPSLPSLPSAPSLPSTPAMPTVPAMPSAPALPSAPSLPTAPATLPQKIGV</sequence>
<evidence type="ECO:0000256" key="1">
    <source>
        <dbReference type="SAM" id="MobiDB-lite"/>
    </source>
</evidence>
<feature type="region of interest" description="Disordered" evidence="1">
    <location>
        <begin position="53"/>
        <end position="100"/>
    </location>
</feature>
<feature type="transmembrane region" description="Helical" evidence="2">
    <location>
        <begin position="267"/>
        <end position="285"/>
    </location>
</feature>
<feature type="transmembrane region" description="Helical" evidence="2">
    <location>
        <begin position="177"/>
        <end position="196"/>
    </location>
</feature>
<evidence type="ECO:0000313" key="3">
    <source>
        <dbReference type="EMBL" id="QHT18108.1"/>
    </source>
</evidence>
<name>A0A6C0DME6_9ZZZZ</name>
<feature type="transmembrane region" description="Helical" evidence="2">
    <location>
        <begin position="230"/>
        <end position="246"/>
    </location>
</feature>
<dbReference type="AlphaFoldDB" id="A0A6C0DME6"/>
<keyword evidence="2" id="KW-0472">Membrane</keyword>
<evidence type="ECO:0000256" key="2">
    <source>
        <dbReference type="SAM" id="Phobius"/>
    </source>
</evidence>
<protein>
    <submittedName>
        <fullName evidence="3">Uncharacterized protein</fullName>
    </submittedName>
</protein>
<feature type="transmembrane region" description="Helical" evidence="2">
    <location>
        <begin position="305"/>
        <end position="326"/>
    </location>
</feature>
<feature type="region of interest" description="Disordered" evidence="1">
    <location>
        <begin position="546"/>
        <end position="602"/>
    </location>
</feature>
<feature type="transmembrane region" description="Helical" evidence="2">
    <location>
        <begin position="463"/>
        <end position="485"/>
    </location>
</feature>
<feature type="compositionally biased region" description="Acidic residues" evidence="1">
    <location>
        <begin position="61"/>
        <end position="73"/>
    </location>
</feature>
<dbReference type="EMBL" id="MN739648">
    <property type="protein sequence ID" value="QHT18108.1"/>
    <property type="molecule type" value="Genomic_DNA"/>
</dbReference>
<organism evidence="3">
    <name type="scientific">viral metagenome</name>
    <dbReference type="NCBI Taxonomy" id="1070528"/>
    <lineage>
        <taxon>unclassified sequences</taxon>
        <taxon>metagenomes</taxon>
        <taxon>organismal metagenomes</taxon>
    </lineage>
</organism>
<feature type="transmembrane region" description="Helical" evidence="2">
    <location>
        <begin position="439"/>
        <end position="457"/>
    </location>
</feature>
<accession>A0A6C0DME6</accession>
<keyword evidence="2" id="KW-0812">Transmembrane</keyword>
<keyword evidence="2" id="KW-1133">Transmembrane helix</keyword>
<proteinExistence type="predicted"/>
<feature type="transmembrane region" description="Helical" evidence="2">
    <location>
        <begin position="364"/>
        <end position="387"/>
    </location>
</feature>
<reference evidence="3" key="1">
    <citation type="journal article" date="2020" name="Nature">
        <title>Giant virus diversity and host interactions through global metagenomics.</title>
        <authorList>
            <person name="Schulz F."/>
            <person name="Roux S."/>
            <person name="Paez-Espino D."/>
            <person name="Jungbluth S."/>
            <person name="Walsh D.A."/>
            <person name="Denef V.J."/>
            <person name="McMahon K.D."/>
            <person name="Konstantinidis K.T."/>
            <person name="Eloe-Fadrosh E.A."/>
            <person name="Kyrpides N.C."/>
            <person name="Woyke T."/>
        </authorList>
    </citation>
    <scope>NUCLEOTIDE SEQUENCE</scope>
    <source>
        <strain evidence="3">GVMAG-M-3300023174-3</strain>
    </source>
</reference>
<feature type="transmembrane region" description="Helical" evidence="2">
    <location>
        <begin position="338"/>
        <end position="358"/>
    </location>
</feature>